<comment type="caution">
    <text evidence="2">The sequence shown here is derived from an EMBL/GenBank/DDBJ whole genome shotgun (WGS) entry which is preliminary data.</text>
</comment>
<evidence type="ECO:0000256" key="1">
    <source>
        <dbReference type="SAM" id="Coils"/>
    </source>
</evidence>
<evidence type="ECO:0000313" key="3">
    <source>
        <dbReference type="Proteomes" id="UP000287166"/>
    </source>
</evidence>
<dbReference type="Proteomes" id="UP000287166">
    <property type="component" value="Unassembled WGS sequence"/>
</dbReference>
<dbReference type="RefSeq" id="XP_027619595.1">
    <property type="nucleotide sequence ID" value="XM_027763794.1"/>
</dbReference>
<gene>
    <name evidence="2" type="ORF">SCP_1400870</name>
</gene>
<organism evidence="2 3">
    <name type="scientific">Sparassis crispa</name>
    <dbReference type="NCBI Taxonomy" id="139825"/>
    <lineage>
        <taxon>Eukaryota</taxon>
        <taxon>Fungi</taxon>
        <taxon>Dikarya</taxon>
        <taxon>Basidiomycota</taxon>
        <taxon>Agaricomycotina</taxon>
        <taxon>Agaricomycetes</taxon>
        <taxon>Polyporales</taxon>
        <taxon>Sparassidaceae</taxon>
        <taxon>Sparassis</taxon>
    </lineage>
</organism>
<accession>A0A401H2Q5</accession>
<reference evidence="2 3" key="1">
    <citation type="journal article" date="2018" name="Sci. Rep.">
        <title>Genome sequence of the cauliflower mushroom Sparassis crispa (Hanabiratake) and its association with beneficial usage.</title>
        <authorList>
            <person name="Kiyama R."/>
            <person name="Furutani Y."/>
            <person name="Kawaguchi K."/>
            <person name="Nakanishi T."/>
        </authorList>
    </citation>
    <scope>NUCLEOTIDE SEQUENCE [LARGE SCALE GENOMIC DNA]</scope>
</reference>
<proteinExistence type="predicted"/>
<dbReference type="GeneID" id="38785599"/>
<dbReference type="AlphaFoldDB" id="A0A401H2Q5"/>
<dbReference type="InParanoid" id="A0A401H2Q5"/>
<keyword evidence="1" id="KW-0175">Coiled coil</keyword>
<sequence>MSANPSNDNWQDYVRTDEFDQHCITVHNRRSSSCGSSDSSARRKIFEEDDASSATSVESAHDVPKLEKYYYYFDIRSDGCLGPPLIYRTSKDQFTPPTGPENDPRPMRLLQVDDHAKLGKDDLWPAVRDKVGVFLHERQISFTSIDLVRFGWDGPIADGAVTKVLSAVTIWVGVQKNTTTSDMAYESSQDILSLLKEHDIDDVDVAFRESETQFLAGPRLLAPVDDESNLKNVIHSLTTALGLPIAGEKTPESQGTMGFYFRRGNELYGVTARHVLFDLDHANKEFNYPPLPKTNVILMGSRAFVDFVESIEAEIGSLTNHVTHQKRLIDLYTGKPQMAAKLAAAEAEVETANAKIHALKDFLVMVQRDWSDPEKRVIGHVVWAPPITGNTPPYGYTKDVCVIKLEKVKFWDNFVGNVIDLAYKIDVGDFMSMMYGRVDKDNEIDFEYPLDRHLFKLQGILTAEEIKKPTTKDFDGISVRFVIKNGYKTATTIGRMSRFESKTRLYGITGIFESLEATVLPYGKNQYFTAFSRGGDSGSIVGDPKRKFVSLLTGGTGPSDSVDITYTTPMHWLWDELILVKFPGANLYFDEN</sequence>
<name>A0A401H2Q5_9APHY</name>
<feature type="coiled-coil region" evidence="1">
    <location>
        <begin position="335"/>
        <end position="362"/>
    </location>
</feature>
<dbReference type="EMBL" id="BFAD01000014">
    <property type="protein sequence ID" value="GBE88682.1"/>
    <property type="molecule type" value="Genomic_DNA"/>
</dbReference>
<dbReference type="OrthoDB" id="5424209at2759"/>
<evidence type="ECO:0000313" key="2">
    <source>
        <dbReference type="EMBL" id="GBE88682.1"/>
    </source>
</evidence>
<keyword evidence="3" id="KW-1185">Reference proteome</keyword>
<protein>
    <submittedName>
        <fullName evidence="2">Uncharacterized protein</fullName>
    </submittedName>
</protein>